<gene>
    <name evidence="1" type="ORF">T265_11763</name>
</gene>
<evidence type="ECO:0000313" key="1">
    <source>
        <dbReference type="EMBL" id="KER19477.1"/>
    </source>
</evidence>
<proteinExistence type="predicted"/>
<sequence>MAREQGVPQAKTKLAECSLIVQTSTGFSDLSDVLPFAFLASWDNYREYNHPYTKLFEPSIPLNSEIAVSSQFELSHLNLNFCLL</sequence>
<reference evidence="1 2" key="1">
    <citation type="submission" date="2013-11" db="EMBL/GenBank/DDBJ databases">
        <title>Opisthorchis viverrini - life in the bile duct.</title>
        <authorList>
            <person name="Young N.D."/>
            <person name="Nagarajan N."/>
            <person name="Lin S.J."/>
            <person name="Korhonen P.K."/>
            <person name="Jex A.R."/>
            <person name="Hall R.S."/>
            <person name="Safavi-Hemami H."/>
            <person name="Kaewkong W."/>
            <person name="Bertrand D."/>
            <person name="Gao S."/>
            <person name="Seet Q."/>
            <person name="Wongkham S."/>
            <person name="Teh B.T."/>
            <person name="Wongkham C."/>
            <person name="Intapan P.M."/>
            <person name="Maleewong W."/>
            <person name="Yang X."/>
            <person name="Hu M."/>
            <person name="Wang Z."/>
            <person name="Hofmann A."/>
            <person name="Sternberg P.W."/>
            <person name="Tan P."/>
            <person name="Wang J."/>
            <person name="Gasser R.B."/>
        </authorList>
    </citation>
    <scope>NUCLEOTIDE SEQUENCE [LARGE SCALE GENOMIC DNA]</scope>
</reference>
<protein>
    <submittedName>
        <fullName evidence="1">Uncharacterized protein</fullName>
    </submittedName>
</protein>
<name>A0A074Z1V5_OPIVI</name>
<dbReference type="CTD" id="20325931"/>
<evidence type="ECO:0000313" key="2">
    <source>
        <dbReference type="Proteomes" id="UP000054324"/>
    </source>
</evidence>
<dbReference type="Proteomes" id="UP000054324">
    <property type="component" value="Unassembled WGS sequence"/>
</dbReference>
<dbReference type="GeneID" id="20325931"/>
<dbReference type="RefSeq" id="XP_009176775.1">
    <property type="nucleotide sequence ID" value="XM_009178511.1"/>
</dbReference>
<dbReference type="KEGG" id="ovi:T265_11763"/>
<dbReference type="AlphaFoldDB" id="A0A074Z1V5"/>
<dbReference type="EMBL" id="KL597198">
    <property type="protein sequence ID" value="KER19477.1"/>
    <property type="molecule type" value="Genomic_DNA"/>
</dbReference>
<accession>A0A074Z1V5</accession>
<organism evidence="1 2">
    <name type="scientific">Opisthorchis viverrini</name>
    <name type="common">Southeast Asian liver fluke</name>
    <dbReference type="NCBI Taxonomy" id="6198"/>
    <lineage>
        <taxon>Eukaryota</taxon>
        <taxon>Metazoa</taxon>
        <taxon>Spiralia</taxon>
        <taxon>Lophotrochozoa</taxon>
        <taxon>Platyhelminthes</taxon>
        <taxon>Trematoda</taxon>
        <taxon>Digenea</taxon>
        <taxon>Opisthorchiida</taxon>
        <taxon>Opisthorchiata</taxon>
        <taxon>Opisthorchiidae</taxon>
        <taxon>Opisthorchis</taxon>
    </lineage>
</organism>
<keyword evidence="2" id="KW-1185">Reference proteome</keyword>